<dbReference type="GO" id="GO:0005975">
    <property type="term" value="P:carbohydrate metabolic process"/>
    <property type="evidence" value="ECO:0007669"/>
    <property type="project" value="InterPro"/>
</dbReference>
<dbReference type="Pfam" id="PF04748">
    <property type="entry name" value="Polysacc_deac_2"/>
    <property type="match status" value="1"/>
</dbReference>
<feature type="compositionally biased region" description="Low complexity" evidence="1">
    <location>
        <begin position="171"/>
        <end position="182"/>
    </location>
</feature>
<dbReference type="RefSeq" id="WP_303479984.1">
    <property type="nucleotide sequence ID" value="NZ_JAUOPJ010000007.1"/>
</dbReference>
<evidence type="ECO:0000313" key="3">
    <source>
        <dbReference type="Proteomes" id="UP001169823"/>
    </source>
</evidence>
<gene>
    <name evidence="2" type="ORF">Q4494_09260</name>
</gene>
<evidence type="ECO:0000313" key="2">
    <source>
        <dbReference type="EMBL" id="MDO6457265.1"/>
    </source>
</evidence>
<dbReference type="SUPFAM" id="SSF88713">
    <property type="entry name" value="Glycoside hydrolase/deacetylase"/>
    <property type="match status" value="1"/>
</dbReference>
<dbReference type="Proteomes" id="UP001169823">
    <property type="component" value="Unassembled WGS sequence"/>
</dbReference>
<accession>A0AAW7XT94</accession>
<name>A0AAW7XT94_9RHOB</name>
<dbReference type="InterPro" id="IPR011330">
    <property type="entry name" value="Glyco_hydro/deAcase_b/a-brl"/>
</dbReference>
<sequence length="512" mass="52421">MGRGIFTGLIWGTIVGFGILVVANEVAAPVKLTASQPAPAVSGGVTPPDESAPVDAADVADAETPADVDPAEPMASEDETLSAEPAVSEDITEPEAESEAAPTETTDAENVPAETTPSEATPQTEAQAPEATTEPSAAPEIVMPNGPQTPQGGDEVMDSVETPETSPVLTPPQGFAPQAGAADSQPSAPDGIDLPAATPSAPEGTGMEEGTDDTATDSATDSDEALNTTPEVKVMSPEDAATEALPGQKVGSFTDRNDSRVSSRLPSITDAPATDTAEAAPMVVAEDLPALLAYSADFNATPSGPVMSVILVDIAQLGPEDAALSHLPFPVTFAVDAMASQAGERALAYRDKGMEVLSMISLPDGATPQDAAVILSEAANLVPVSIGFLDVPSASFQTSRQVAAQVVATAQESGRGLVTFPHGLNSLEQEAKRAKAPAALVFRDFDGRSQDVAAMKRFLDQAAFQAGTGKTVVLLGRSKPDTIQALAEWSLGNRAATVTMVPLSYLLSRSQL</sequence>
<organism evidence="2 3">
    <name type="scientific">Celeribacter halophilus</name>
    <dbReference type="NCBI Taxonomy" id="576117"/>
    <lineage>
        <taxon>Bacteria</taxon>
        <taxon>Pseudomonadati</taxon>
        <taxon>Pseudomonadota</taxon>
        <taxon>Alphaproteobacteria</taxon>
        <taxon>Rhodobacterales</taxon>
        <taxon>Roseobacteraceae</taxon>
        <taxon>Celeribacter</taxon>
    </lineage>
</organism>
<evidence type="ECO:0000256" key="1">
    <source>
        <dbReference type="SAM" id="MobiDB-lite"/>
    </source>
</evidence>
<dbReference type="CDD" id="cd10936">
    <property type="entry name" value="CE4_DAC2"/>
    <property type="match status" value="1"/>
</dbReference>
<dbReference type="InterPro" id="IPR006837">
    <property type="entry name" value="Divergent_DAC"/>
</dbReference>
<protein>
    <submittedName>
        <fullName evidence="2">Divergent polysaccharide deacetylase family protein</fullName>
    </submittedName>
</protein>
<feature type="compositionally biased region" description="Low complexity" evidence="1">
    <location>
        <begin position="99"/>
        <end position="109"/>
    </location>
</feature>
<comment type="caution">
    <text evidence="2">The sequence shown here is derived from an EMBL/GenBank/DDBJ whole genome shotgun (WGS) entry which is preliminary data.</text>
</comment>
<feature type="compositionally biased region" description="Low complexity" evidence="1">
    <location>
        <begin position="47"/>
        <end position="57"/>
    </location>
</feature>
<feature type="compositionally biased region" description="Low complexity" evidence="1">
    <location>
        <begin position="119"/>
        <end position="140"/>
    </location>
</feature>
<feature type="region of interest" description="Disordered" evidence="1">
    <location>
        <begin position="37"/>
        <end position="269"/>
    </location>
</feature>
<proteinExistence type="predicted"/>
<dbReference type="EMBL" id="JAUOPJ010000007">
    <property type="protein sequence ID" value="MDO6457265.1"/>
    <property type="molecule type" value="Genomic_DNA"/>
</dbReference>
<dbReference type="AlphaFoldDB" id="A0AAW7XT94"/>
<feature type="compositionally biased region" description="Acidic residues" evidence="1">
    <location>
        <begin position="209"/>
        <end position="224"/>
    </location>
</feature>
<dbReference type="Gene3D" id="3.20.20.370">
    <property type="entry name" value="Glycoside hydrolase/deacetylase"/>
    <property type="match status" value="1"/>
</dbReference>
<reference evidence="2" key="1">
    <citation type="submission" date="2023-07" db="EMBL/GenBank/DDBJ databases">
        <title>Genome content predicts the carbon catabolic preferences of heterotrophic bacteria.</title>
        <authorList>
            <person name="Gralka M."/>
        </authorList>
    </citation>
    <scope>NUCLEOTIDE SEQUENCE</scope>
    <source>
        <strain evidence="2">I2M02</strain>
    </source>
</reference>
<feature type="compositionally biased region" description="Acidic residues" evidence="1">
    <location>
        <begin position="58"/>
        <end position="81"/>
    </location>
</feature>